<reference evidence="1" key="1">
    <citation type="submission" date="2020-06" db="EMBL/GenBank/DDBJ databases">
        <authorList>
            <person name="Onetto C."/>
        </authorList>
    </citation>
    <scope>NUCLEOTIDE SEQUENCE</scope>
</reference>
<accession>A0A9N8JD52</accession>
<dbReference type="Proteomes" id="UP000716446">
    <property type="component" value="Unassembled WGS sequence"/>
</dbReference>
<gene>
    <name evidence="1" type="ORF">AWRI4619_LOCUS1475</name>
</gene>
<proteinExistence type="predicted"/>
<keyword evidence="2" id="KW-1185">Reference proteome</keyword>
<sequence length="143" mass="16282">MSRSFLAVHCKHLQDFAATELLGHVGGPNGLPYPFGILDERTALDNTISFWAHDVNPIQEAQIRTMWGRGSPLDQALASYIDPLEYLTYKHTDMTNVTKEESRAHLLTWEDKERDRLALRFHELADTSNGSEEASKARERLDD</sequence>
<evidence type="ECO:0000313" key="2">
    <source>
        <dbReference type="Proteomes" id="UP000716446"/>
    </source>
</evidence>
<evidence type="ECO:0000313" key="1">
    <source>
        <dbReference type="EMBL" id="CAD0082908.1"/>
    </source>
</evidence>
<dbReference type="EMBL" id="CAIJEN010000002">
    <property type="protein sequence ID" value="CAD0082908.1"/>
    <property type="molecule type" value="Genomic_DNA"/>
</dbReference>
<name>A0A9N8JD52_9PEZI</name>
<organism evidence="1 2">
    <name type="scientific">Aureobasidium vineae</name>
    <dbReference type="NCBI Taxonomy" id="2773715"/>
    <lineage>
        <taxon>Eukaryota</taxon>
        <taxon>Fungi</taxon>
        <taxon>Dikarya</taxon>
        <taxon>Ascomycota</taxon>
        <taxon>Pezizomycotina</taxon>
        <taxon>Dothideomycetes</taxon>
        <taxon>Dothideomycetidae</taxon>
        <taxon>Dothideales</taxon>
        <taxon>Saccotheciaceae</taxon>
        <taxon>Aureobasidium</taxon>
    </lineage>
</organism>
<protein>
    <submittedName>
        <fullName evidence="1">Uncharacterized protein</fullName>
    </submittedName>
</protein>
<comment type="caution">
    <text evidence="1">The sequence shown here is derived from an EMBL/GenBank/DDBJ whole genome shotgun (WGS) entry which is preliminary data.</text>
</comment>
<dbReference type="AlphaFoldDB" id="A0A9N8JD52"/>